<evidence type="ECO:0000256" key="5">
    <source>
        <dbReference type="ARBA" id="ARBA00022645"/>
    </source>
</evidence>
<keyword evidence="13" id="KW-0961">Cell wall biogenesis/degradation</keyword>
<evidence type="ECO:0000256" key="7">
    <source>
        <dbReference type="ARBA" id="ARBA00022692"/>
    </source>
</evidence>
<evidence type="ECO:0000256" key="1">
    <source>
        <dbReference type="ARBA" id="ARBA00004167"/>
    </source>
</evidence>
<evidence type="ECO:0000256" key="4">
    <source>
        <dbReference type="ARBA" id="ARBA00022519"/>
    </source>
</evidence>
<feature type="domain" description="Penicillin-binding protein transpeptidase" evidence="15">
    <location>
        <begin position="253"/>
        <end position="580"/>
    </location>
</feature>
<evidence type="ECO:0000256" key="8">
    <source>
        <dbReference type="ARBA" id="ARBA00022801"/>
    </source>
</evidence>
<reference evidence="17 18" key="1">
    <citation type="submission" date="2007-01" db="EMBL/GenBank/DDBJ databases">
        <authorList>
            <person name="Haygood M."/>
            <person name="Podell S."/>
            <person name="Anderson C."/>
            <person name="Hopkinson B."/>
            <person name="Roe K."/>
            <person name="Barbeau K."/>
            <person name="Gaasterland T."/>
            <person name="Ferriera S."/>
            <person name="Johnson J."/>
            <person name="Kravitz S."/>
            <person name="Beeson K."/>
            <person name="Sutton G."/>
            <person name="Rogers Y.-H."/>
            <person name="Friedman R."/>
            <person name="Frazier M."/>
            <person name="Venter J.C."/>
        </authorList>
    </citation>
    <scope>NUCLEOTIDE SEQUENCE [LARGE SCALE GENOMIC DNA]</scope>
    <source>
        <strain evidence="17 18">ATCC 23134</strain>
    </source>
</reference>
<dbReference type="GO" id="GO:0005886">
    <property type="term" value="C:plasma membrane"/>
    <property type="evidence" value="ECO:0007669"/>
    <property type="project" value="UniProtKB-SubCell"/>
</dbReference>
<dbReference type="InterPro" id="IPR012338">
    <property type="entry name" value="Beta-lactam/transpept-like"/>
</dbReference>
<feature type="transmembrane region" description="Helical" evidence="14">
    <location>
        <begin position="7"/>
        <end position="31"/>
    </location>
</feature>
<gene>
    <name evidence="17" type="ORF">M23134_06586</name>
</gene>
<dbReference type="InterPro" id="IPR017790">
    <property type="entry name" value="Penicillin-binding_protein_2"/>
</dbReference>
<dbReference type="SUPFAM" id="SSF56601">
    <property type="entry name" value="beta-lactamase/transpeptidase-like"/>
    <property type="match status" value="1"/>
</dbReference>
<evidence type="ECO:0000259" key="16">
    <source>
        <dbReference type="Pfam" id="PF03717"/>
    </source>
</evidence>
<evidence type="ECO:0000256" key="13">
    <source>
        <dbReference type="ARBA" id="ARBA00023316"/>
    </source>
</evidence>
<keyword evidence="18" id="KW-1185">Reference proteome</keyword>
<dbReference type="InterPro" id="IPR001460">
    <property type="entry name" value="PCN-bd_Tpept"/>
</dbReference>
<organism evidence="17 18">
    <name type="scientific">Microscilla marina ATCC 23134</name>
    <dbReference type="NCBI Taxonomy" id="313606"/>
    <lineage>
        <taxon>Bacteria</taxon>
        <taxon>Pseudomonadati</taxon>
        <taxon>Bacteroidota</taxon>
        <taxon>Cytophagia</taxon>
        <taxon>Cytophagales</taxon>
        <taxon>Microscillaceae</taxon>
        <taxon>Microscilla</taxon>
    </lineage>
</organism>
<dbReference type="GO" id="GO:0071555">
    <property type="term" value="P:cell wall organization"/>
    <property type="evidence" value="ECO:0007669"/>
    <property type="project" value="UniProtKB-KW"/>
</dbReference>
<dbReference type="GO" id="GO:0008360">
    <property type="term" value="P:regulation of cell shape"/>
    <property type="evidence" value="ECO:0007669"/>
    <property type="project" value="UniProtKB-KW"/>
</dbReference>
<dbReference type="GO" id="GO:0009252">
    <property type="term" value="P:peptidoglycan biosynthetic process"/>
    <property type="evidence" value="ECO:0007669"/>
    <property type="project" value="UniProtKB-KW"/>
</dbReference>
<keyword evidence="8" id="KW-0378">Hydrolase</keyword>
<sequence length="607" mass="67906">MNDSRKWIILGLFTATGLTFLIKLFMIQVLVSDYKIKAESNAIRSIKIYPHRGLIYDRNGKLLAFNTPVYDLMVDLKKVKIKDTLAFCNFLSITKAQFDKNMKRVKVRGKQPKAFLKQISRKDFAKIQDKLIDYPGFYAESKIVRAYPHKSLANALGYIGEISKKQLKKEKDTANYYQQGDYIGISGLEAAYEKYLRGRRGVKMVYEDARGNKKGAYKGGKYDTASVAGKDLISSIDLELQKYGEQLMRNKRGAIVAIEPTTGEILTMISAPSYDPNLLTGREFSKNFGPLLLNKTKPLYNRAIRSKYPPGSTFKAVQALIGQEENVISSQTVFACNKSLVKCHWHPTVDLQRSIQHSCNPYYFNVFRRIIYQNKLVDSTGGVSKGSDGKIGYEKWRQHLLSFGLGAKTGIDLNNEKGGNVPSLSFYNRKFGEGKWKFSNIYSLSIGQGELGVTPLQMANIAAIIANQGYYYTPHLIKGIGKNKKKLPEFIKKHKVTIDPQYFKLIIDGMEGAVKAGTVAGYAIMPDITICGKTGTAQNPHGEDHSVFIAFAPKENPKIAIAVYVENAGFGGTWAAPIANLMIARYLKGKTLRPSTEKMVIEKSFIN</sequence>
<keyword evidence="10" id="KW-0573">Peptidoglycan synthesis</keyword>
<dbReference type="Gene3D" id="3.90.1310.10">
    <property type="entry name" value="Penicillin-binding protein 2a (Domain 2)"/>
    <property type="match status" value="1"/>
</dbReference>
<evidence type="ECO:0000256" key="14">
    <source>
        <dbReference type="SAM" id="Phobius"/>
    </source>
</evidence>
<keyword evidence="7 14" id="KW-0812">Transmembrane</keyword>
<evidence type="ECO:0000256" key="3">
    <source>
        <dbReference type="ARBA" id="ARBA00022475"/>
    </source>
</evidence>
<dbReference type="PANTHER" id="PTHR30627:SF2">
    <property type="entry name" value="PEPTIDOGLYCAN D,D-TRANSPEPTIDASE MRDA"/>
    <property type="match status" value="1"/>
</dbReference>
<dbReference type="Proteomes" id="UP000004095">
    <property type="component" value="Unassembled WGS sequence"/>
</dbReference>
<dbReference type="FunFam" id="3.40.710.10:FF:000024">
    <property type="entry name" value="Penicillin-binding protein 2"/>
    <property type="match status" value="1"/>
</dbReference>
<comment type="caution">
    <text evidence="17">The sequence shown here is derived from an EMBL/GenBank/DDBJ whole genome shotgun (WGS) entry which is preliminary data.</text>
</comment>
<dbReference type="AlphaFoldDB" id="A1ZQX1"/>
<dbReference type="EMBL" id="AAWS01000025">
    <property type="protein sequence ID" value="EAY27276.1"/>
    <property type="molecule type" value="Genomic_DNA"/>
</dbReference>
<evidence type="ECO:0000256" key="2">
    <source>
        <dbReference type="ARBA" id="ARBA00004236"/>
    </source>
</evidence>
<keyword evidence="6" id="KW-0645">Protease</keyword>
<evidence type="ECO:0000259" key="15">
    <source>
        <dbReference type="Pfam" id="PF00905"/>
    </source>
</evidence>
<dbReference type="Gene3D" id="3.30.1390.30">
    <property type="entry name" value="Penicillin-binding protein 2a, domain 3"/>
    <property type="match status" value="1"/>
</dbReference>
<dbReference type="Pfam" id="PF03717">
    <property type="entry name" value="PBP_dimer"/>
    <property type="match status" value="1"/>
</dbReference>
<evidence type="ECO:0000256" key="10">
    <source>
        <dbReference type="ARBA" id="ARBA00022984"/>
    </source>
</evidence>
<proteinExistence type="predicted"/>
<dbReference type="InterPro" id="IPR050515">
    <property type="entry name" value="Beta-lactam/transpept"/>
</dbReference>
<name>A1ZQX1_MICM2</name>
<dbReference type="InterPro" id="IPR036138">
    <property type="entry name" value="PBP_dimer_sf"/>
</dbReference>
<dbReference type="eggNOG" id="COG0768">
    <property type="taxonomic scope" value="Bacteria"/>
</dbReference>
<dbReference type="GO" id="GO:0071972">
    <property type="term" value="F:peptidoglycan L,D-transpeptidase activity"/>
    <property type="evidence" value="ECO:0007669"/>
    <property type="project" value="TreeGrafter"/>
</dbReference>
<keyword evidence="3" id="KW-1003">Cell membrane</keyword>
<dbReference type="GO" id="GO:0006508">
    <property type="term" value="P:proteolysis"/>
    <property type="evidence" value="ECO:0007669"/>
    <property type="project" value="UniProtKB-KW"/>
</dbReference>
<dbReference type="GO" id="GO:0008658">
    <property type="term" value="F:penicillin binding"/>
    <property type="evidence" value="ECO:0007669"/>
    <property type="project" value="InterPro"/>
</dbReference>
<keyword evidence="9" id="KW-0133">Cell shape</keyword>
<evidence type="ECO:0000256" key="9">
    <source>
        <dbReference type="ARBA" id="ARBA00022960"/>
    </source>
</evidence>
<dbReference type="OrthoDB" id="9766847at2"/>
<keyword evidence="12 14" id="KW-0472">Membrane</keyword>
<keyword evidence="4" id="KW-0997">Cell inner membrane</keyword>
<dbReference type="GO" id="GO:0009002">
    <property type="term" value="F:serine-type D-Ala-D-Ala carboxypeptidase activity"/>
    <property type="evidence" value="ECO:0007669"/>
    <property type="project" value="InterPro"/>
</dbReference>
<feature type="domain" description="Penicillin-binding protein dimerisation" evidence="16">
    <location>
        <begin position="48"/>
        <end position="213"/>
    </location>
</feature>
<evidence type="ECO:0000313" key="17">
    <source>
        <dbReference type="EMBL" id="EAY27276.1"/>
    </source>
</evidence>
<comment type="subcellular location">
    <subcellularLocation>
        <location evidence="2">Cell membrane</location>
    </subcellularLocation>
    <subcellularLocation>
        <location evidence="1">Membrane</location>
        <topology evidence="1">Single-pass membrane protein</topology>
    </subcellularLocation>
</comment>
<dbReference type="PANTHER" id="PTHR30627">
    <property type="entry name" value="PEPTIDOGLYCAN D,D-TRANSPEPTIDASE"/>
    <property type="match status" value="1"/>
</dbReference>
<dbReference type="RefSeq" id="WP_002699971.1">
    <property type="nucleotide sequence ID" value="NZ_AAWS01000025.1"/>
</dbReference>
<evidence type="ECO:0000256" key="11">
    <source>
        <dbReference type="ARBA" id="ARBA00022989"/>
    </source>
</evidence>
<accession>A1ZQX1</accession>
<dbReference type="Gene3D" id="3.40.710.10">
    <property type="entry name" value="DD-peptidase/beta-lactamase superfamily"/>
    <property type="match status" value="1"/>
</dbReference>
<evidence type="ECO:0000313" key="18">
    <source>
        <dbReference type="Proteomes" id="UP000004095"/>
    </source>
</evidence>
<dbReference type="Pfam" id="PF00905">
    <property type="entry name" value="Transpeptidase"/>
    <property type="match status" value="1"/>
</dbReference>
<dbReference type="NCBIfam" id="TIGR03423">
    <property type="entry name" value="pbp2_mrdA"/>
    <property type="match status" value="1"/>
</dbReference>
<keyword evidence="5" id="KW-0121">Carboxypeptidase</keyword>
<evidence type="ECO:0000256" key="12">
    <source>
        <dbReference type="ARBA" id="ARBA00023136"/>
    </source>
</evidence>
<protein>
    <submittedName>
        <fullName evidence="17">Penicillin-binding protein 2</fullName>
    </submittedName>
</protein>
<dbReference type="SUPFAM" id="SSF56519">
    <property type="entry name" value="Penicillin binding protein dimerisation domain"/>
    <property type="match status" value="1"/>
</dbReference>
<keyword evidence="11 14" id="KW-1133">Transmembrane helix</keyword>
<dbReference type="InterPro" id="IPR005311">
    <property type="entry name" value="PBP_dimer"/>
</dbReference>
<evidence type="ECO:0000256" key="6">
    <source>
        <dbReference type="ARBA" id="ARBA00022670"/>
    </source>
</evidence>